<dbReference type="Proteomes" id="UP001163821">
    <property type="component" value="Unassembled WGS sequence"/>
</dbReference>
<protein>
    <recommendedName>
        <fullName evidence="7">Peptidyl-prolyl cis-trans isomerase</fullName>
        <ecNumber evidence="7">5.2.1.8</ecNumber>
    </recommendedName>
</protein>
<proteinExistence type="inferred from homology"/>
<dbReference type="SUPFAM" id="SSF54534">
    <property type="entry name" value="FKBP-like"/>
    <property type="match status" value="1"/>
</dbReference>
<comment type="similarity">
    <text evidence="2 7">Belongs to the FKBP-type PPIase family.</text>
</comment>
<dbReference type="RefSeq" id="WP_282590538.1">
    <property type="nucleotide sequence ID" value="NZ_JAPAAF010000004.1"/>
</dbReference>
<name>A0AA41Y9J0_9BACT</name>
<dbReference type="Gene3D" id="1.10.287.460">
    <property type="entry name" value="Peptidyl-prolyl cis-trans isomerase, FKBP-type, N-terminal domain"/>
    <property type="match status" value="1"/>
</dbReference>
<dbReference type="PROSITE" id="PS50059">
    <property type="entry name" value="FKBP_PPIASE"/>
    <property type="match status" value="1"/>
</dbReference>
<dbReference type="Gene3D" id="3.10.50.40">
    <property type="match status" value="1"/>
</dbReference>
<evidence type="ECO:0000256" key="7">
    <source>
        <dbReference type="RuleBase" id="RU003915"/>
    </source>
</evidence>
<dbReference type="EMBL" id="JAPAAF010000004">
    <property type="protein sequence ID" value="MCW0481928.1"/>
    <property type="molecule type" value="Genomic_DNA"/>
</dbReference>
<evidence type="ECO:0000256" key="5">
    <source>
        <dbReference type="ARBA" id="ARBA00023235"/>
    </source>
</evidence>
<reference evidence="10" key="1">
    <citation type="submission" date="2022-10" db="EMBL/GenBank/DDBJ databases">
        <title>Gaoshiqiia sediminis gen. nov., sp. nov., isolated from coastal sediment.</title>
        <authorList>
            <person name="Yu W.X."/>
            <person name="Mu D.S."/>
            <person name="Du J.Z."/>
            <person name="Liang Y.Q."/>
        </authorList>
    </citation>
    <scope>NUCLEOTIDE SEQUENCE</scope>
    <source>
        <strain evidence="10">A06</strain>
    </source>
</reference>
<comment type="catalytic activity">
    <reaction evidence="1 6 7">
        <text>[protein]-peptidylproline (omega=180) = [protein]-peptidylproline (omega=0)</text>
        <dbReference type="Rhea" id="RHEA:16237"/>
        <dbReference type="Rhea" id="RHEA-COMP:10747"/>
        <dbReference type="Rhea" id="RHEA-COMP:10748"/>
        <dbReference type="ChEBI" id="CHEBI:83833"/>
        <dbReference type="ChEBI" id="CHEBI:83834"/>
        <dbReference type="EC" id="5.2.1.8"/>
    </reaction>
</comment>
<evidence type="ECO:0000256" key="6">
    <source>
        <dbReference type="PROSITE-ProRule" id="PRU00277"/>
    </source>
</evidence>
<dbReference type="PANTHER" id="PTHR43811">
    <property type="entry name" value="FKBP-TYPE PEPTIDYL-PROLYL CIS-TRANS ISOMERASE FKPA"/>
    <property type="match status" value="1"/>
</dbReference>
<gene>
    <name evidence="10" type="ORF">N2K84_04240</name>
</gene>
<dbReference type="InterPro" id="IPR036944">
    <property type="entry name" value="PPIase_FKBP_N_sf"/>
</dbReference>
<dbReference type="PROSITE" id="PS51257">
    <property type="entry name" value="PROKAR_LIPOPROTEIN"/>
    <property type="match status" value="1"/>
</dbReference>
<keyword evidence="4 6" id="KW-0697">Rotamase</keyword>
<dbReference type="InterPro" id="IPR001179">
    <property type="entry name" value="PPIase_FKBP_dom"/>
</dbReference>
<dbReference type="AlphaFoldDB" id="A0AA41Y9J0"/>
<dbReference type="GO" id="GO:0003755">
    <property type="term" value="F:peptidyl-prolyl cis-trans isomerase activity"/>
    <property type="evidence" value="ECO:0007669"/>
    <property type="project" value="UniProtKB-UniRule"/>
</dbReference>
<dbReference type="Pfam" id="PF00254">
    <property type="entry name" value="FKBP_C"/>
    <property type="match status" value="1"/>
</dbReference>
<keyword evidence="11" id="KW-1185">Reference proteome</keyword>
<evidence type="ECO:0000256" key="4">
    <source>
        <dbReference type="ARBA" id="ARBA00023110"/>
    </source>
</evidence>
<dbReference type="GO" id="GO:0006457">
    <property type="term" value="P:protein folding"/>
    <property type="evidence" value="ECO:0007669"/>
    <property type="project" value="InterPro"/>
</dbReference>
<dbReference type="InterPro" id="IPR046357">
    <property type="entry name" value="PPIase_dom_sf"/>
</dbReference>
<sequence>MNFKPVFFAIAALVVLAACQPKGSKTVTLNTENDSASYALGVLIGQNNKQNLDASPGAENLDMNILINAFEKQVKGEESQMDAEEARTVIQKFFEAVSAKEATKNAEEGTAFLAANKDKAGITTTESGLQYEILSEGNGAMPVDGQSVKCHYHGTLIDGTVFDSSVERGEPATFNVNQVIPGWTEALKLMPVGSKWKLYLPSELAYGERGAGQDIGPNTTLIFEVELLEIVQ</sequence>
<dbReference type="FunFam" id="3.10.50.40:FF:000045">
    <property type="entry name" value="Peptidyl-prolyl cis-trans isomerase"/>
    <property type="match status" value="1"/>
</dbReference>
<feature type="domain" description="PPIase FKBP-type" evidence="9">
    <location>
        <begin position="145"/>
        <end position="231"/>
    </location>
</feature>
<keyword evidence="3 8" id="KW-0732">Signal</keyword>
<evidence type="ECO:0000256" key="2">
    <source>
        <dbReference type="ARBA" id="ARBA00006577"/>
    </source>
</evidence>
<feature type="signal peptide" evidence="8">
    <location>
        <begin position="1"/>
        <end position="17"/>
    </location>
</feature>
<evidence type="ECO:0000313" key="10">
    <source>
        <dbReference type="EMBL" id="MCW0481928.1"/>
    </source>
</evidence>
<accession>A0AA41Y9J0</accession>
<dbReference type="NCBIfam" id="NF008602">
    <property type="entry name" value="PRK11570.1"/>
    <property type="match status" value="1"/>
</dbReference>
<evidence type="ECO:0000313" key="11">
    <source>
        <dbReference type="Proteomes" id="UP001163821"/>
    </source>
</evidence>
<dbReference type="Pfam" id="PF01346">
    <property type="entry name" value="FKBP_N"/>
    <property type="match status" value="1"/>
</dbReference>
<keyword evidence="5 6" id="KW-0413">Isomerase</keyword>
<feature type="chain" id="PRO_5041257483" description="Peptidyl-prolyl cis-trans isomerase" evidence="8">
    <location>
        <begin position="18"/>
        <end position="232"/>
    </location>
</feature>
<evidence type="ECO:0000256" key="8">
    <source>
        <dbReference type="SAM" id="SignalP"/>
    </source>
</evidence>
<organism evidence="10 11">
    <name type="scientific">Gaoshiqia sediminis</name>
    <dbReference type="NCBI Taxonomy" id="2986998"/>
    <lineage>
        <taxon>Bacteria</taxon>
        <taxon>Pseudomonadati</taxon>
        <taxon>Bacteroidota</taxon>
        <taxon>Bacteroidia</taxon>
        <taxon>Marinilabiliales</taxon>
        <taxon>Prolixibacteraceae</taxon>
        <taxon>Gaoshiqia</taxon>
    </lineage>
</organism>
<comment type="caution">
    <text evidence="10">The sequence shown here is derived from an EMBL/GenBank/DDBJ whole genome shotgun (WGS) entry which is preliminary data.</text>
</comment>
<dbReference type="EC" id="5.2.1.8" evidence="7"/>
<evidence type="ECO:0000256" key="3">
    <source>
        <dbReference type="ARBA" id="ARBA00022729"/>
    </source>
</evidence>
<evidence type="ECO:0000256" key="1">
    <source>
        <dbReference type="ARBA" id="ARBA00000971"/>
    </source>
</evidence>
<dbReference type="InterPro" id="IPR000774">
    <property type="entry name" value="PPIase_FKBP_N"/>
</dbReference>
<dbReference type="PANTHER" id="PTHR43811:SF19">
    <property type="entry name" value="39 KDA FK506-BINDING NUCLEAR PROTEIN"/>
    <property type="match status" value="1"/>
</dbReference>
<evidence type="ECO:0000259" key="9">
    <source>
        <dbReference type="PROSITE" id="PS50059"/>
    </source>
</evidence>